<evidence type="ECO:0000313" key="7">
    <source>
        <dbReference type="EMBL" id="TQM06256.1"/>
    </source>
</evidence>
<evidence type="ECO:0000256" key="1">
    <source>
        <dbReference type="ARBA" id="ARBA00023015"/>
    </source>
</evidence>
<accession>A0A543DAB3</accession>
<feature type="domain" description="HTH gntR-type" evidence="5">
    <location>
        <begin position="7"/>
        <end position="75"/>
    </location>
</feature>
<dbReference type="GO" id="GO:0045892">
    <property type="term" value="P:negative regulation of DNA-templated transcription"/>
    <property type="evidence" value="ECO:0007669"/>
    <property type="project" value="InterPro"/>
</dbReference>
<dbReference type="PROSITE" id="PS50949">
    <property type="entry name" value="HTH_GNTR"/>
    <property type="match status" value="1"/>
</dbReference>
<keyword evidence="3" id="KW-0804">Transcription</keyword>
<dbReference type="EMBL" id="VFPA01000004">
    <property type="protein sequence ID" value="TQM06256.1"/>
    <property type="molecule type" value="Genomic_DNA"/>
</dbReference>
<dbReference type="RefSeq" id="WP_142059994.1">
    <property type="nucleotide sequence ID" value="NZ_VFPA01000004.1"/>
</dbReference>
<dbReference type="OrthoDB" id="2570341at2"/>
<dbReference type="SMART" id="SM00345">
    <property type="entry name" value="HTH_GNTR"/>
    <property type="match status" value="1"/>
</dbReference>
<comment type="caution">
    <text evidence="7">The sequence shown here is derived from an EMBL/GenBank/DDBJ whole genome shotgun (WGS) entry which is preliminary data.</text>
</comment>
<dbReference type="PROSITE" id="PS50977">
    <property type="entry name" value="HTH_TETR_2"/>
    <property type="match status" value="1"/>
</dbReference>
<dbReference type="SUPFAM" id="SSF46689">
    <property type="entry name" value="Homeodomain-like"/>
    <property type="match status" value="1"/>
</dbReference>
<evidence type="ECO:0000256" key="4">
    <source>
        <dbReference type="PROSITE-ProRule" id="PRU00335"/>
    </source>
</evidence>
<keyword evidence="1" id="KW-0805">Transcription regulation</keyword>
<dbReference type="Pfam" id="PF00392">
    <property type="entry name" value="GntR"/>
    <property type="match status" value="1"/>
</dbReference>
<dbReference type="SUPFAM" id="SSF48498">
    <property type="entry name" value="Tetracyclin repressor-like, C-terminal domain"/>
    <property type="match status" value="1"/>
</dbReference>
<dbReference type="Gene3D" id="1.10.357.10">
    <property type="entry name" value="Tetracycline Repressor, domain 2"/>
    <property type="match status" value="1"/>
</dbReference>
<dbReference type="InterPro" id="IPR036388">
    <property type="entry name" value="WH-like_DNA-bd_sf"/>
</dbReference>
<evidence type="ECO:0000256" key="3">
    <source>
        <dbReference type="ARBA" id="ARBA00023163"/>
    </source>
</evidence>
<dbReference type="InterPro" id="IPR009057">
    <property type="entry name" value="Homeodomain-like_sf"/>
</dbReference>
<evidence type="ECO:0000313" key="8">
    <source>
        <dbReference type="Proteomes" id="UP000315677"/>
    </source>
</evidence>
<proteinExistence type="predicted"/>
<dbReference type="InterPro" id="IPR001647">
    <property type="entry name" value="HTH_TetR"/>
</dbReference>
<dbReference type="AlphaFoldDB" id="A0A543DAB3"/>
<feature type="DNA-binding region" description="H-T-H motif" evidence="4">
    <location>
        <begin position="112"/>
        <end position="131"/>
    </location>
</feature>
<dbReference type="PANTHER" id="PTHR44846:SF17">
    <property type="entry name" value="GNTR-FAMILY TRANSCRIPTIONAL REGULATOR"/>
    <property type="match status" value="1"/>
</dbReference>
<dbReference type="GO" id="GO:0003700">
    <property type="term" value="F:DNA-binding transcription factor activity"/>
    <property type="evidence" value="ECO:0007669"/>
    <property type="project" value="InterPro"/>
</dbReference>
<evidence type="ECO:0000259" key="6">
    <source>
        <dbReference type="PROSITE" id="PS50977"/>
    </source>
</evidence>
<dbReference type="InterPro" id="IPR050679">
    <property type="entry name" value="Bact_HTH_transcr_reg"/>
</dbReference>
<evidence type="ECO:0000259" key="5">
    <source>
        <dbReference type="PROSITE" id="PS50949"/>
    </source>
</evidence>
<organism evidence="7 8">
    <name type="scientific">Pseudonocardia kunmingensis</name>
    <dbReference type="NCBI Taxonomy" id="630975"/>
    <lineage>
        <taxon>Bacteria</taxon>
        <taxon>Bacillati</taxon>
        <taxon>Actinomycetota</taxon>
        <taxon>Actinomycetes</taxon>
        <taxon>Pseudonocardiales</taxon>
        <taxon>Pseudonocardiaceae</taxon>
        <taxon>Pseudonocardia</taxon>
    </lineage>
</organism>
<keyword evidence="2 4" id="KW-0238">DNA-binding</keyword>
<name>A0A543DAB3_9PSEU</name>
<evidence type="ECO:0000256" key="2">
    <source>
        <dbReference type="ARBA" id="ARBA00023125"/>
    </source>
</evidence>
<dbReference type="Pfam" id="PF02909">
    <property type="entry name" value="TetR_C_1"/>
    <property type="match status" value="1"/>
</dbReference>
<dbReference type="GO" id="GO:0003677">
    <property type="term" value="F:DNA binding"/>
    <property type="evidence" value="ECO:0007669"/>
    <property type="project" value="UniProtKB-UniRule"/>
</dbReference>
<feature type="domain" description="HTH tetR-type" evidence="6">
    <location>
        <begin position="89"/>
        <end position="149"/>
    </location>
</feature>
<keyword evidence="8" id="KW-1185">Reference proteome</keyword>
<gene>
    <name evidence="7" type="ORF">FB558_6504</name>
</gene>
<sequence length="312" mass="34122">MPPDQRGRPFERIAGALRERIASGELRPGDRVPSTRQLVRDWGVAMATASRALAVLRDEGLVVTRPGAGTVVRVPERPPGRRVRSADHGLSRAQIVAAALARADADGLEAVTMRSIAGELGVTPMSLYHHVAGREELEYLMIRTVFRAHPLPGPGLAGWRSRLESVYRLQWRLYRRHPWLAELLSVTRPPLVPEAMVHGEWTLQALDELGLPPAERTRAALALPALVRGLALGAAGELRAERETRMRNAQWWSVVDAEATALVESGRLPRLAAVGQAAVVDVDGVFDHALTAYLDGIAQRHPRSRTTPTSRA</sequence>
<reference evidence="7 8" key="1">
    <citation type="submission" date="2019-06" db="EMBL/GenBank/DDBJ databases">
        <title>Sequencing the genomes of 1000 actinobacteria strains.</title>
        <authorList>
            <person name="Klenk H.-P."/>
        </authorList>
    </citation>
    <scope>NUCLEOTIDE SEQUENCE [LARGE SCALE GENOMIC DNA]</scope>
    <source>
        <strain evidence="7 8">DSM 45301</strain>
    </source>
</reference>
<dbReference type="InterPro" id="IPR000524">
    <property type="entry name" value="Tscrpt_reg_HTH_GntR"/>
</dbReference>
<dbReference type="InterPro" id="IPR036271">
    <property type="entry name" value="Tet_transcr_reg_TetR-rel_C_sf"/>
</dbReference>
<protein>
    <submittedName>
        <fullName evidence="7">TetR family transcriptional regulator</fullName>
    </submittedName>
</protein>
<dbReference type="InterPro" id="IPR036390">
    <property type="entry name" value="WH_DNA-bd_sf"/>
</dbReference>
<dbReference type="PANTHER" id="PTHR44846">
    <property type="entry name" value="MANNOSYL-D-GLYCERATE TRANSPORT/METABOLISM SYSTEM REPRESSOR MNGR-RELATED"/>
    <property type="match status" value="1"/>
</dbReference>
<dbReference type="InterPro" id="IPR004111">
    <property type="entry name" value="Repressor_TetR_C"/>
</dbReference>
<dbReference type="Gene3D" id="1.10.10.10">
    <property type="entry name" value="Winged helix-like DNA-binding domain superfamily/Winged helix DNA-binding domain"/>
    <property type="match status" value="1"/>
</dbReference>
<dbReference type="Proteomes" id="UP000315677">
    <property type="component" value="Unassembled WGS sequence"/>
</dbReference>
<dbReference type="CDD" id="cd07377">
    <property type="entry name" value="WHTH_GntR"/>
    <property type="match status" value="1"/>
</dbReference>
<dbReference type="Pfam" id="PF00440">
    <property type="entry name" value="TetR_N"/>
    <property type="match status" value="1"/>
</dbReference>
<dbReference type="SUPFAM" id="SSF46785">
    <property type="entry name" value="Winged helix' DNA-binding domain"/>
    <property type="match status" value="1"/>
</dbReference>
<dbReference type="Gene3D" id="1.10.10.60">
    <property type="entry name" value="Homeodomain-like"/>
    <property type="match status" value="1"/>
</dbReference>